<feature type="signal peptide" evidence="1">
    <location>
        <begin position="1"/>
        <end position="19"/>
    </location>
</feature>
<proteinExistence type="predicted"/>
<dbReference type="Proteomes" id="UP000759131">
    <property type="component" value="Unassembled WGS sequence"/>
</dbReference>
<keyword evidence="3" id="KW-1185">Reference proteome</keyword>
<name>A0A7R9KXQ2_9ACAR</name>
<keyword evidence="1" id="KW-0732">Signal</keyword>
<protein>
    <submittedName>
        <fullName evidence="2">Uncharacterized protein</fullName>
    </submittedName>
</protein>
<dbReference type="EMBL" id="CAJPIZ010009344">
    <property type="protein sequence ID" value="CAG2111794.1"/>
    <property type="molecule type" value="Genomic_DNA"/>
</dbReference>
<gene>
    <name evidence="2" type="ORF">OSB1V03_LOCUS11773</name>
</gene>
<sequence length="97" mass="11082">MVIYAIIVIFSISFQSCEANGKKCQQYGHSCLGGHGKRSEELSSGVVQHFSELQRINDPLLERMANLLRLMIGQRMNTYQRQAENTQQNIEDFDTTN</sequence>
<dbReference type="AlphaFoldDB" id="A0A7R9KXQ2"/>
<evidence type="ECO:0000313" key="3">
    <source>
        <dbReference type="Proteomes" id="UP000759131"/>
    </source>
</evidence>
<dbReference type="OrthoDB" id="6516849at2759"/>
<feature type="chain" id="PRO_5036211069" evidence="1">
    <location>
        <begin position="20"/>
        <end position="97"/>
    </location>
</feature>
<reference evidence="2" key="1">
    <citation type="submission" date="2020-11" db="EMBL/GenBank/DDBJ databases">
        <authorList>
            <person name="Tran Van P."/>
        </authorList>
    </citation>
    <scope>NUCLEOTIDE SEQUENCE</scope>
</reference>
<organism evidence="2">
    <name type="scientific">Medioppia subpectinata</name>
    <dbReference type="NCBI Taxonomy" id="1979941"/>
    <lineage>
        <taxon>Eukaryota</taxon>
        <taxon>Metazoa</taxon>
        <taxon>Ecdysozoa</taxon>
        <taxon>Arthropoda</taxon>
        <taxon>Chelicerata</taxon>
        <taxon>Arachnida</taxon>
        <taxon>Acari</taxon>
        <taxon>Acariformes</taxon>
        <taxon>Sarcoptiformes</taxon>
        <taxon>Oribatida</taxon>
        <taxon>Brachypylina</taxon>
        <taxon>Oppioidea</taxon>
        <taxon>Oppiidae</taxon>
        <taxon>Medioppia</taxon>
    </lineage>
</organism>
<dbReference type="EMBL" id="OC863919">
    <property type="protein sequence ID" value="CAD7631364.1"/>
    <property type="molecule type" value="Genomic_DNA"/>
</dbReference>
<evidence type="ECO:0000256" key="1">
    <source>
        <dbReference type="SAM" id="SignalP"/>
    </source>
</evidence>
<accession>A0A7R9KXQ2</accession>
<evidence type="ECO:0000313" key="2">
    <source>
        <dbReference type="EMBL" id="CAD7631364.1"/>
    </source>
</evidence>